<dbReference type="OrthoDB" id="1042522at2"/>
<evidence type="ECO:0000313" key="2">
    <source>
        <dbReference type="EMBL" id="RZS57140.1"/>
    </source>
</evidence>
<dbReference type="AlphaFoldDB" id="A0A4V2EWT8"/>
<feature type="domain" description="Antirepressor protein ant N-terminal" evidence="1">
    <location>
        <begin position="7"/>
        <end position="115"/>
    </location>
</feature>
<dbReference type="Proteomes" id="UP000293433">
    <property type="component" value="Unassembled WGS sequence"/>
</dbReference>
<name>A0A4V2EWT8_9BURK</name>
<reference evidence="2 3" key="1">
    <citation type="submission" date="2019-02" db="EMBL/GenBank/DDBJ databases">
        <title>Genomic Encyclopedia of Type Strains, Phase IV (KMG-IV): sequencing the most valuable type-strain genomes for metagenomic binning, comparative biology and taxonomic classification.</title>
        <authorList>
            <person name="Goeker M."/>
        </authorList>
    </citation>
    <scope>NUCLEOTIDE SEQUENCE [LARGE SCALE GENOMIC DNA]</scope>
    <source>
        <strain evidence="2 3">DSM 10617</strain>
    </source>
</reference>
<dbReference type="EMBL" id="SGWV01000008">
    <property type="protein sequence ID" value="RZS57140.1"/>
    <property type="molecule type" value="Genomic_DNA"/>
</dbReference>
<gene>
    <name evidence="2" type="ORF">EV685_1706</name>
</gene>
<organism evidence="2 3">
    <name type="scientific">Sphaerotilus mobilis</name>
    <dbReference type="NCBI Taxonomy" id="47994"/>
    <lineage>
        <taxon>Bacteria</taxon>
        <taxon>Pseudomonadati</taxon>
        <taxon>Pseudomonadota</taxon>
        <taxon>Betaproteobacteria</taxon>
        <taxon>Burkholderiales</taxon>
        <taxon>Sphaerotilaceae</taxon>
        <taxon>Sphaerotilus</taxon>
    </lineage>
</organism>
<dbReference type="PRINTS" id="PR01994">
    <property type="entry name" value="ANTIREPRESSR"/>
</dbReference>
<evidence type="ECO:0000313" key="3">
    <source>
        <dbReference type="Proteomes" id="UP000293433"/>
    </source>
</evidence>
<dbReference type="InterPro" id="IPR018875">
    <property type="entry name" value="Antirepressor_Ant_N"/>
</dbReference>
<sequence>MADSLVSVAFHGATLLAVLVNGIPHVSVRSLCEALGLDAQAQTRRLMRHPVLASTVAIPATPSAGGDQQTLCLPLDYLNGWLFGISAARVRPELREHLIAYQREFFAALAAHFNASGPSHVSSQLGASLQQRALATAKRAEIEANAAHHRREDTARAMHDVFMCTSMIAKELMEEYLADGISPKDGRSAWKWYVSMDDTNGYTVRRLKNDVVCVSPAELAELMRREGV</sequence>
<dbReference type="Pfam" id="PF10547">
    <property type="entry name" value="P22_AR_N"/>
    <property type="match status" value="1"/>
</dbReference>
<proteinExistence type="predicted"/>
<dbReference type="RefSeq" id="WP_130481548.1">
    <property type="nucleotide sequence ID" value="NZ_SGWV01000008.1"/>
</dbReference>
<comment type="caution">
    <text evidence="2">The sequence shown here is derived from an EMBL/GenBank/DDBJ whole genome shotgun (WGS) entry which is preliminary data.</text>
</comment>
<protein>
    <submittedName>
        <fullName evidence="2">P22-like antirepressor protein</fullName>
    </submittedName>
</protein>
<keyword evidence="3" id="KW-1185">Reference proteome</keyword>
<accession>A0A4V2EWT8</accession>
<evidence type="ECO:0000259" key="1">
    <source>
        <dbReference type="Pfam" id="PF10547"/>
    </source>
</evidence>